<dbReference type="AlphaFoldDB" id="Q84IJ4"/>
<gene>
    <name evidence="1" type="primary">ORFU6</name>
</gene>
<name>Q84IJ4_JANS3</name>
<dbReference type="EMBL" id="AB095952">
    <property type="protein sequence ID" value="BAC56734.1"/>
    <property type="molecule type" value="Genomic_DNA"/>
</dbReference>
<accession>Q84IJ4</accession>
<sequence>MVGPAAWYKVDMNRMRNHTIAALLLVATLAGCNRSPGPLEGTWKADGLVPMTITFRPGETEAMGVIEKVDYTTNGNVVKVTYKDGLMKGSAIAFTIVNRNTANNPMYTLHRIR</sequence>
<evidence type="ECO:0000313" key="1">
    <source>
        <dbReference type="EMBL" id="BAC56734.1"/>
    </source>
</evidence>
<organism evidence="1">
    <name type="scientific">Janthinobacterium sp. (strain J3)</name>
    <dbReference type="NCBI Taxonomy" id="213804"/>
    <lineage>
        <taxon>Bacteria</taxon>
        <taxon>Pseudomonadati</taxon>
        <taxon>Pseudomonadota</taxon>
        <taxon>Betaproteobacteria</taxon>
        <taxon>Burkholderiales</taxon>
        <taxon>Oxalobacteraceae</taxon>
        <taxon>Janthinobacterium</taxon>
    </lineage>
</organism>
<protein>
    <submittedName>
        <fullName evidence="1">Uncharacterized protein ORFU6</fullName>
    </submittedName>
</protein>
<reference evidence="1" key="1">
    <citation type="journal article" date="2004" name="Biosci. Biotechnol. Biochem.">
        <title>Divergent structures of carbazole degradative car operons isolated from gram-negative bacteria.</title>
        <authorList>
            <person name="Inoue K."/>
            <person name="Widada J."/>
            <person name="Nakai S."/>
            <person name="Endoh T."/>
            <person name="Urata M."/>
            <person name="Ashikawa Y."/>
            <person name="Shintani M."/>
            <person name="Saiki Y."/>
            <person name="Yoshida T."/>
            <person name="Habe H."/>
            <person name="Omori T."/>
            <person name="Nojiri H."/>
        </authorList>
    </citation>
    <scope>NUCLEOTIDE SEQUENCE</scope>
    <source>
        <strain evidence="1">J3</strain>
    </source>
</reference>
<proteinExistence type="predicted"/>